<dbReference type="Proteomes" id="UP000194837">
    <property type="component" value="Unassembled WGS sequence"/>
</dbReference>
<name>A0A251YCA8_9MICO</name>
<dbReference type="AlphaFoldDB" id="A0A251YCA8"/>
<evidence type="ECO:0000256" key="3">
    <source>
        <dbReference type="ARBA" id="ARBA00022801"/>
    </source>
</evidence>
<dbReference type="PROSITE" id="PS51186">
    <property type="entry name" value="GNAT"/>
    <property type="match status" value="1"/>
</dbReference>
<keyword evidence="4" id="KW-0460">Magnesium</keyword>
<organism evidence="6 7">
    <name type="scientific">Clavibacter michiganensis</name>
    <dbReference type="NCBI Taxonomy" id="28447"/>
    <lineage>
        <taxon>Bacteria</taxon>
        <taxon>Bacillati</taxon>
        <taxon>Actinomycetota</taxon>
        <taxon>Actinomycetes</taxon>
        <taxon>Micrococcales</taxon>
        <taxon>Microbacteriaceae</taxon>
        <taxon>Clavibacter</taxon>
    </lineage>
</organism>
<dbReference type="InterPro" id="IPR016181">
    <property type="entry name" value="Acyl_CoA_acyltransferase"/>
</dbReference>
<dbReference type="SUPFAM" id="SSF55729">
    <property type="entry name" value="Acyl-CoA N-acyltransferases (Nat)"/>
    <property type="match status" value="1"/>
</dbReference>
<comment type="caution">
    <text evidence="6">The sequence shown here is derived from an EMBL/GenBank/DDBJ whole genome shotgun (WGS) entry which is preliminary data.</text>
</comment>
<proteinExistence type="predicted"/>
<keyword evidence="2" id="KW-0479">Metal-binding</keyword>
<dbReference type="GO" id="GO:0016787">
    <property type="term" value="F:hydrolase activity"/>
    <property type="evidence" value="ECO:0007669"/>
    <property type="project" value="UniProtKB-KW"/>
</dbReference>
<dbReference type="EMBL" id="MDJW01000006">
    <property type="protein sequence ID" value="OUE21875.1"/>
    <property type="molecule type" value="Genomic_DNA"/>
</dbReference>
<evidence type="ECO:0000256" key="2">
    <source>
        <dbReference type="ARBA" id="ARBA00022723"/>
    </source>
</evidence>
<dbReference type="GO" id="GO:0004518">
    <property type="term" value="F:nuclease activity"/>
    <property type="evidence" value="ECO:0007669"/>
    <property type="project" value="UniProtKB-KW"/>
</dbReference>
<evidence type="ECO:0000256" key="1">
    <source>
        <dbReference type="ARBA" id="ARBA00022722"/>
    </source>
</evidence>
<evidence type="ECO:0000313" key="6">
    <source>
        <dbReference type="EMBL" id="OUE21875.1"/>
    </source>
</evidence>
<keyword evidence="3" id="KW-0378">Hydrolase</keyword>
<gene>
    <name evidence="6" type="ORF">BFL34_00346</name>
</gene>
<reference evidence="6 7" key="1">
    <citation type="submission" date="2016-08" db="EMBL/GenBank/DDBJ databases">
        <title>Genome sequence of Clavibacter michiganensis spp strain CFBP7494.</title>
        <authorList>
            <person name="Thapa S.P."/>
            <person name="Coaker G."/>
            <person name="Jacques M.-A."/>
        </authorList>
    </citation>
    <scope>NUCLEOTIDE SEQUENCE [LARGE SCALE GENOMIC DNA]</scope>
    <source>
        <strain evidence="6">CFBP7494</strain>
    </source>
</reference>
<evidence type="ECO:0000313" key="7">
    <source>
        <dbReference type="Proteomes" id="UP000194837"/>
    </source>
</evidence>
<feature type="domain" description="N-acetyltransferase" evidence="5">
    <location>
        <begin position="33"/>
        <end position="181"/>
    </location>
</feature>
<sequence>MAHRCRVRPVLDQKLLIGEARHRMKMNVVVWKADLPDAQVQFDAVLAIHKANRARLGPMPDTGFRDRAKHGGLLVGVIDDAIAGYVLYDVPRSNLIKLVHVCVGNQARGTGLARVMVNTAITRHPRRTFITASCRTDYGIDGFWQSLGMYVASERAGRALTGSVLMNWVKRIHVEEGLDLLETATLSSNLPLAVLDTNVINDLFLPSDTRRAHREESSQLEADWLQPLITFAVSGEVDNEISKNKDQTARQYVRAATQHLTRLSTLRPDNRGVEDNLLAATDRQLLIKDPSLKKDVLHIADAIHAGADYFVTNDGNVITAAQGWALGEQGIRIVRPHQLIAALSPTSFLTDFRSHLIDDGDLEWCAVFDVEPELEPAFRAYSAETKPEVFARRLRELLAKRQTTTVQKLVDSQGGLWALAAWELDGLTLRLPMIRSVRGERGSTVAFQLLRHFRREAWEHGATRVEVSDSGVTDTLDAALLADGFSAAKPRAAVLGPASADAAALAVTSPGEIRVAERNRWPLVVRDAGLETYVIPIQPRWATHLLGLNDGLISLRRRGLGLSRDLVYFSGTRIVPSNLPARILWYATSDLKSEHVIRRIVARSLLVDSVRLPVEEALSRFSKIGVLRRSEIEAAADKSGIVNVIRFEDTELLQRSISRHDEVFESHIKGIVHSMRRVSPKMFDEVMSIQIKEGRTK</sequence>
<dbReference type="InterPro" id="IPR002716">
    <property type="entry name" value="PIN_dom"/>
</dbReference>
<protein>
    <recommendedName>
        <fullName evidence="5">N-acetyltransferase domain-containing protein</fullName>
    </recommendedName>
</protein>
<dbReference type="SUPFAM" id="SSF88723">
    <property type="entry name" value="PIN domain-like"/>
    <property type="match status" value="1"/>
</dbReference>
<dbReference type="InterPro" id="IPR029060">
    <property type="entry name" value="PIN-like_dom_sf"/>
</dbReference>
<dbReference type="GO" id="GO:0016747">
    <property type="term" value="F:acyltransferase activity, transferring groups other than amino-acyl groups"/>
    <property type="evidence" value="ECO:0007669"/>
    <property type="project" value="InterPro"/>
</dbReference>
<evidence type="ECO:0000256" key="4">
    <source>
        <dbReference type="ARBA" id="ARBA00022842"/>
    </source>
</evidence>
<accession>A0A251YCA8</accession>
<dbReference type="GO" id="GO:0046872">
    <property type="term" value="F:metal ion binding"/>
    <property type="evidence" value="ECO:0007669"/>
    <property type="project" value="UniProtKB-KW"/>
</dbReference>
<dbReference type="Pfam" id="PF01850">
    <property type="entry name" value="PIN"/>
    <property type="match status" value="1"/>
</dbReference>
<keyword evidence="1" id="KW-0540">Nuclease</keyword>
<dbReference type="Gene3D" id="3.40.630.30">
    <property type="match status" value="1"/>
</dbReference>
<dbReference type="InterPro" id="IPR000182">
    <property type="entry name" value="GNAT_dom"/>
</dbReference>
<evidence type="ECO:0000259" key="5">
    <source>
        <dbReference type="PROSITE" id="PS51186"/>
    </source>
</evidence>